<feature type="compositionally biased region" description="Basic and acidic residues" evidence="2">
    <location>
        <begin position="181"/>
        <end position="193"/>
    </location>
</feature>
<dbReference type="Proteomes" id="UP000053927">
    <property type="component" value="Unassembled WGS sequence"/>
</dbReference>
<feature type="region of interest" description="Disordered" evidence="2">
    <location>
        <begin position="598"/>
        <end position="624"/>
    </location>
</feature>
<accession>R7RVZ5</accession>
<organism evidence="3 4">
    <name type="scientific">Stereum hirsutum (strain FP-91666)</name>
    <name type="common">White-rot fungus</name>
    <dbReference type="NCBI Taxonomy" id="721885"/>
    <lineage>
        <taxon>Eukaryota</taxon>
        <taxon>Fungi</taxon>
        <taxon>Dikarya</taxon>
        <taxon>Basidiomycota</taxon>
        <taxon>Agaricomycotina</taxon>
        <taxon>Agaricomycetes</taxon>
        <taxon>Russulales</taxon>
        <taxon>Stereaceae</taxon>
        <taxon>Stereum</taxon>
    </lineage>
</organism>
<dbReference type="EMBL" id="JH687404">
    <property type="protein sequence ID" value="EIM79446.1"/>
    <property type="molecule type" value="Genomic_DNA"/>
</dbReference>
<evidence type="ECO:0000256" key="2">
    <source>
        <dbReference type="SAM" id="MobiDB-lite"/>
    </source>
</evidence>
<sequence length="624" mass="70362">MESEGLIVSDDIRDARRQVAILHLQIARMDDERKEQLSNLETHMHRKQSRTERSHQEQINLLQEDLQVVRNERNRMMLELQAKLASIEKRYAEKDGELRKARLEIFQLRVERDEARRYVKGMHVEREGFLTQHKMKPGEVPGDLHKVDSPDEDVNIHPEPPLSSTRLNISTLAILSNDSQSDTKSDQGGKECPADLARSEGAPDISLVSFESHCLDETTAPQLDMQRQFVHPERLHLVNSPLPTPIAVDQVMLPANGSPCSHLPRELPPHLPPGEVETVSGHPQQGPDQFEPVLALPSASLSDITQAASENQSEAFLSLQRFISGGLASISPLSKGRLYLDARSMVCAGDWRRCNFCSSWTPLVIELLRHGYFFQWRDDAISSEVPDLHSFPGYARQTPILTKDWWSLSSTLPSAHSLGIRDFLSSAPSPFLLSLGGISWRLTLHYESSSSLGKAASHPSFMSATGNPPTKRVEYVGVPMDKQLLPHDLDVLIGRLPDGRSLWPPPHVFSKSMAWNGSWKSHNEDWFQKRLGELQAEKKVIPYNEVQWRSILVRDLPRDKHRSKSAEGSVGYAIQELGRRPELKEYAVIELGSGAEVYPKRDTSSSRHEDSGWERPAKKLRIGE</sequence>
<dbReference type="GeneID" id="18804204"/>
<feature type="region of interest" description="Disordered" evidence="2">
    <location>
        <begin position="177"/>
        <end position="197"/>
    </location>
</feature>
<dbReference type="RefSeq" id="XP_007311407.1">
    <property type="nucleotide sequence ID" value="XM_007311345.1"/>
</dbReference>
<protein>
    <submittedName>
        <fullName evidence="3">Uncharacterized protein</fullName>
    </submittedName>
</protein>
<proteinExistence type="predicted"/>
<reference evidence="4" key="1">
    <citation type="journal article" date="2012" name="Science">
        <title>The Paleozoic origin of enzymatic lignin decomposition reconstructed from 31 fungal genomes.</title>
        <authorList>
            <person name="Floudas D."/>
            <person name="Binder M."/>
            <person name="Riley R."/>
            <person name="Barry K."/>
            <person name="Blanchette R.A."/>
            <person name="Henrissat B."/>
            <person name="Martinez A.T."/>
            <person name="Otillar R."/>
            <person name="Spatafora J.W."/>
            <person name="Yadav J.S."/>
            <person name="Aerts A."/>
            <person name="Benoit I."/>
            <person name="Boyd A."/>
            <person name="Carlson A."/>
            <person name="Copeland A."/>
            <person name="Coutinho P.M."/>
            <person name="de Vries R.P."/>
            <person name="Ferreira P."/>
            <person name="Findley K."/>
            <person name="Foster B."/>
            <person name="Gaskell J."/>
            <person name="Glotzer D."/>
            <person name="Gorecki P."/>
            <person name="Heitman J."/>
            <person name="Hesse C."/>
            <person name="Hori C."/>
            <person name="Igarashi K."/>
            <person name="Jurgens J.A."/>
            <person name="Kallen N."/>
            <person name="Kersten P."/>
            <person name="Kohler A."/>
            <person name="Kuees U."/>
            <person name="Kumar T.K.A."/>
            <person name="Kuo A."/>
            <person name="LaButti K."/>
            <person name="Larrondo L.F."/>
            <person name="Lindquist E."/>
            <person name="Ling A."/>
            <person name="Lombard V."/>
            <person name="Lucas S."/>
            <person name="Lundell T."/>
            <person name="Martin R."/>
            <person name="McLaughlin D.J."/>
            <person name="Morgenstern I."/>
            <person name="Morin E."/>
            <person name="Murat C."/>
            <person name="Nagy L.G."/>
            <person name="Nolan M."/>
            <person name="Ohm R.A."/>
            <person name="Patyshakuliyeva A."/>
            <person name="Rokas A."/>
            <person name="Ruiz-Duenas F.J."/>
            <person name="Sabat G."/>
            <person name="Salamov A."/>
            <person name="Samejima M."/>
            <person name="Schmutz J."/>
            <person name="Slot J.C."/>
            <person name="St John F."/>
            <person name="Stenlid J."/>
            <person name="Sun H."/>
            <person name="Sun S."/>
            <person name="Syed K."/>
            <person name="Tsang A."/>
            <person name="Wiebenga A."/>
            <person name="Young D."/>
            <person name="Pisabarro A."/>
            <person name="Eastwood D.C."/>
            <person name="Martin F."/>
            <person name="Cullen D."/>
            <person name="Grigoriev I.V."/>
            <person name="Hibbett D.S."/>
        </authorList>
    </citation>
    <scope>NUCLEOTIDE SEQUENCE [LARGE SCALE GENOMIC DNA]</scope>
    <source>
        <strain evidence="4">FP-91666</strain>
    </source>
</reference>
<dbReference type="AlphaFoldDB" id="R7RVZ5"/>
<dbReference type="KEGG" id="shs:STEHIDRAFT_173084"/>
<evidence type="ECO:0000313" key="3">
    <source>
        <dbReference type="EMBL" id="EIM79446.1"/>
    </source>
</evidence>
<dbReference type="OrthoDB" id="3270336at2759"/>
<evidence type="ECO:0000256" key="1">
    <source>
        <dbReference type="SAM" id="Coils"/>
    </source>
</evidence>
<evidence type="ECO:0000313" key="4">
    <source>
        <dbReference type="Proteomes" id="UP000053927"/>
    </source>
</evidence>
<feature type="coiled-coil region" evidence="1">
    <location>
        <begin position="12"/>
        <end position="104"/>
    </location>
</feature>
<keyword evidence="4" id="KW-1185">Reference proteome</keyword>
<name>R7RVZ5_STEHR</name>
<keyword evidence="1" id="KW-0175">Coiled coil</keyword>
<gene>
    <name evidence="3" type="ORF">STEHIDRAFT_173084</name>
</gene>